<keyword evidence="1" id="KW-0479">Metal-binding</keyword>
<dbReference type="EMBL" id="CP126649">
    <property type="protein sequence ID" value="WJZ82965.1"/>
    <property type="molecule type" value="Genomic_DNA"/>
</dbReference>
<feature type="domain" description="BED-type" evidence="4">
    <location>
        <begin position="12"/>
        <end position="52"/>
    </location>
</feature>
<dbReference type="Pfam" id="PF02892">
    <property type="entry name" value="zf-BED"/>
    <property type="match status" value="1"/>
</dbReference>
<reference evidence="5 6" key="1">
    <citation type="journal article" date="2023" name="Hortic Res">
        <title>The complete reference genome for grapevine (Vitis vinifera L.) genetics and breeding.</title>
        <authorList>
            <person name="Shi X."/>
            <person name="Cao S."/>
            <person name="Wang X."/>
            <person name="Huang S."/>
            <person name="Wang Y."/>
            <person name="Liu Z."/>
            <person name="Liu W."/>
            <person name="Leng X."/>
            <person name="Peng Y."/>
            <person name="Wang N."/>
            <person name="Wang Y."/>
            <person name="Ma Z."/>
            <person name="Xu X."/>
            <person name="Zhang F."/>
            <person name="Xue H."/>
            <person name="Zhong H."/>
            <person name="Wang Y."/>
            <person name="Zhang K."/>
            <person name="Velt A."/>
            <person name="Avia K."/>
            <person name="Holtgrawe D."/>
            <person name="Grimplet J."/>
            <person name="Matus J.T."/>
            <person name="Ware D."/>
            <person name="Wu X."/>
            <person name="Wang H."/>
            <person name="Liu C."/>
            <person name="Fang Y."/>
            <person name="Rustenholz C."/>
            <person name="Cheng Z."/>
            <person name="Xiao H."/>
            <person name="Zhou Y."/>
        </authorList>
    </citation>
    <scope>NUCLEOTIDE SEQUENCE [LARGE SCALE GENOMIC DNA]</scope>
    <source>
        <strain evidence="6">cv. Pinot noir / PN40024</strain>
        <tissue evidence="5">Leaf</tissue>
    </source>
</reference>
<keyword evidence="2" id="KW-0863">Zinc-finger</keyword>
<gene>
    <name evidence="5" type="ORF">VitviT2T_002686</name>
</gene>
<dbReference type="InterPro" id="IPR003656">
    <property type="entry name" value="Znf_BED"/>
</dbReference>
<evidence type="ECO:0000313" key="6">
    <source>
        <dbReference type="Proteomes" id="UP001227230"/>
    </source>
</evidence>
<keyword evidence="3" id="KW-0862">Zinc</keyword>
<evidence type="ECO:0000256" key="1">
    <source>
        <dbReference type="ARBA" id="ARBA00022723"/>
    </source>
</evidence>
<evidence type="ECO:0000256" key="3">
    <source>
        <dbReference type="ARBA" id="ARBA00022833"/>
    </source>
</evidence>
<dbReference type="Proteomes" id="UP001227230">
    <property type="component" value="Chromosome 2"/>
</dbReference>
<sequence>MASENGIMGRDPCWKYCTPMEGNKNGTICNYCGLAIKSGGITHFNFTYHIQTLIQIQKSVLTCLQK</sequence>
<protein>
    <recommendedName>
        <fullName evidence="4">BED-type domain-containing protein</fullName>
    </recommendedName>
</protein>
<name>A0ABY9BJ90_VITVI</name>
<evidence type="ECO:0000313" key="5">
    <source>
        <dbReference type="EMBL" id="WJZ82965.1"/>
    </source>
</evidence>
<proteinExistence type="predicted"/>
<evidence type="ECO:0000256" key="2">
    <source>
        <dbReference type="ARBA" id="ARBA00022771"/>
    </source>
</evidence>
<keyword evidence="6" id="KW-1185">Reference proteome</keyword>
<organism evidence="5 6">
    <name type="scientific">Vitis vinifera</name>
    <name type="common">Grape</name>
    <dbReference type="NCBI Taxonomy" id="29760"/>
    <lineage>
        <taxon>Eukaryota</taxon>
        <taxon>Viridiplantae</taxon>
        <taxon>Streptophyta</taxon>
        <taxon>Embryophyta</taxon>
        <taxon>Tracheophyta</taxon>
        <taxon>Spermatophyta</taxon>
        <taxon>Magnoliopsida</taxon>
        <taxon>eudicotyledons</taxon>
        <taxon>Gunneridae</taxon>
        <taxon>Pentapetalae</taxon>
        <taxon>rosids</taxon>
        <taxon>Vitales</taxon>
        <taxon>Vitaceae</taxon>
        <taxon>Viteae</taxon>
        <taxon>Vitis</taxon>
    </lineage>
</organism>
<evidence type="ECO:0000259" key="4">
    <source>
        <dbReference type="Pfam" id="PF02892"/>
    </source>
</evidence>
<accession>A0ABY9BJ90</accession>